<gene>
    <name evidence="2" type="ORF">FKM52_12135</name>
</gene>
<comment type="caution">
    <text evidence="2">The sequence shown here is derived from an EMBL/GenBank/DDBJ whole genome shotgun (WGS) entry which is preliminary data.</text>
</comment>
<evidence type="ECO:0000313" key="2">
    <source>
        <dbReference type="EMBL" id="TPW42097.1"/>
    </source>
</evidence>
<proteinExistence type="predicted"/>
<dbReference type="OrthoDB" id="6556386at2"/>
<evidence type="ECO:0000313" key="3">
    <source>
        <dbReference type="Proteomes" id="UP000319523"/>
    </source>
</evidence>
<evidence type="ECO:0000256" key="1">
    <source>
        <dbReference type="SAM" id="Coils"/>
    </source>
</evidence>
<dbReference type="Pfam" id="PF05137">
    <property type="entry name" value="PilN"/>
    <property type="match status" value="1"/>
</dbReference>
<feature type="coiled-coil region" evidence="1">
    <location>
        <begin position="64"/>
        <end position="94"/>
    </location>
</feature>
<dbReference type="InterPro" id="IPR007813">
    <property type="entry name" value="PilN"/>
</dbReference>
<keyword evidence="3" id="KW-1185">Reference proteome</keyword>
<dbReference type="PANTHER" id="PTHR40278:SF1">
    <property type="entry name" value="DNA UTILIZATION PROTEIN HOFN"/>
    <property type="match status" value="1"/>
</dbReference>
<name>A0A506V8T1_9GAMM</name>
<keyword evidence="1" id="KW-0175">Coiled coil</keyword>
<protein>
    <submittedName>
        <fullName evidence="2">PilN domain-containing protein</fullName>
    </submittedName>
</protein>
<accession>A0A506V8T1</accession>
<dbReference type="PANTHER" id="PTHR40278">
    <property type="entry name" value="DNA UTILIZATION PROTEIN HOFN"/>
    <property type="match status" value="1"/>
</dbReference>
<dbReference type="RefSeq" id="WP_141176441.1">
    <property type="nucleotide sequence ID" value="NZ_JBHUFX010000002.1"/>
</dbReference>
<dbReference type="InterPro" id="IPR052534">
    <property type="entry name" value="Extracell_DNA_Util/SecSys_Comp"/>
</dbReference>
<reference evidence="2 3" key="1">
    <citation type="submission" date="2019-06" db="EMBL/GenBank/DDBJ databases">
        <authorList>
            <person name="Yang Y."/>
        </authorList>
    </citation>
    <scope>NUCLEOTIDE SEQUENCE [LARGE SCALE GENOMIC DNA]</scope>
    <source>
        <strain evidence="2 3">BIT-26</strain>
    </source>
</reference>
<dbReference type="Proteomes" id="UP000319523">
    <property type="component" value="Unassembled WGS sequence"/>
</dbReference>
<organism evidence="2 3">
    <name type="scientific">Mixta tenebrionis</name>
    <dbReference type="NCBI Taxonomy" id="2562439"/>
    <lineage>
        <taxon>Bacteria</taxon>
        <taxon>Pseudomonadati</taxon>
        <taxon>Pseudomonadota</taxon>
        <taxon>Gammaproteobacteria</taxon>
        <taxon>Enterobacterales</taxon>
        <taxon>Erwiniaceae</taxon>
        <taxon>Mixta</taxon>
    </lineage>
</organism>
<dbReference type="AlphaFoldDB" id="A0A506V8T1"/>
<dbReference type="EMBL" id="VHQI01000006">
    <property type="protein sequence ID" value="TPW42097.1"/>
    <property type="molecule type" value="Genomic_DNA"/>
</dbReference>
<sequence>MSGVNLLDWRQRMLRRRLLRWAWLSGGLLLLALTLLLAGRQCLVKKLERRQAILLHWRQADRQLQPLMQRYSELRAQQQKLREQAARRQERRQRLAYWPAFLQQLELSVPEKLWLSSLKHQQRRLCLEGSSQQPDAARLLGQRLRQPPLLADWQPGALQKNADGLYRFTLAAQLAGETDDGK</sequence>